<dbReference type="AlphaFoldDB" id="A0ABD3DXG6"/>
<comment type="caution">
    <text evidence="2">The sequence shown here is derived from an EMBL/GenBank/DDBJ whole genome shotgun (WGS) entry which is preliminary data.</text>
</comment>
<evidence type="ECO:0000313" key="2">
    <source>
        <dbReference type="EMBL" id="KAL3645550.1"/>
    </source>
</evidence>
<name>A0ABD3DXG6_9LAMI</name>
<organism evidence="2 3">
    <name type="scientific">Castilleja foliolosa</name>
    <dbReference type="NCBI Taxonomy" id="1961234"/>
    <lineage>
        <taxon>Eukaryota</taxon>
        <taxon>Viridiplantae</taxon>
        <taxon>Streptophyta</taxon>
        <taxon>Embryophyta</taxon>
        <taxon>Tracheophyta</taxon>
        <taxon>Spermatophyta</taxon>
        <taxon>Magnoliopsida</taxon>
        <taxon>eudicotyledons</taxon>
        <taxon>Gunneridae</taxon>
        <taxon>Pentapetalae</taxon>
        <taxon>asterids</taxon>
        <taxon>lamiids</taxon>
        <taxon>Lamiales</taxon>
        <taxon>Orobanchaceae</taxon>
        <taxon>Pedicularideae</taxon>
        <taxon>Castillejinae</taxon>
        <taxon>Castilleja</taxon>
    </lineage>
</organism>
<sequence length="226" mass="25342">MGMKYYSGALFLVVTTSIIFSIARAKAYCTSTNSSSSSGSGWSWSYSYRYSVDDGQTNNTPIPPPTSRTINVDWKAGIDYQMWAIENAPFFLNDILGYSCSGDDGQTNNTPIPPPTPTPTSRTINVDWKAGIDYQMWVFKIPEGAKYTVSIMKDSPSYFICDFNLREASKSRKVVMDYSRLYSRQRDLCQTTRTITSPPKQLQTRHETLGLSNDPLVKPGFNLAPK</sequence>
<feature type="chain" id="PRO_5044886915" evidence="1">
    <location>
        <begin position="26"/>
        <end position="226"/>
    </location>
</feature>
<accession>A0ABD3DXG6</accession>
<feature type="signal peptide" evidence="1">
    <location>
        <begin position="1"/>
        <end position="25"/>
    </location>
</feature>
<proteinExistence type="predicted"/>
<keyword evidence="1" id="KW-0732">Signal</keyword>
<protein>
    <submittedName>
        <fullName evidence="2">Uncharacterized protein</fullName>
    </submittedName>
</protein>
<reference evidence="3" key="1">
    <citation type="journal article" date="2024" name="IScience">
        <title>Strigolactones Initiate the Formation of Haustorium-like Structures in Castilleja.</title>
        <authorList>
            <person name="Buerger M."/>
            <person name="Peterson D."/>
            <person name="Chory J."/>
        </authorList>
    </citation>
    <scope>NUCLEOTIDE SEQUENCE [LARGE SCALE GENOMIC DNA]</scope>
</reference>
<keyword evidence="3" id="KW-1185">Reference proteome</keyword>
<evidence type="ECO:0000256" key="1">
    <source>
        <dbReference type="SAM" id="SignalP"/>
    </source>
</evidence>
<dbReference type="EMBL" id="JAVIJP010000013">
    <property type="protein sequence ID" value="KAL3645550.1"/>
    <property type="molecule type" value="Genomic_DNA"/>
</dbReference>
<evidence type="ECO:0000313" key="3">
    <source>
        <dbReference type="Proteomes" id="UP001632038"/>
    </source>
</evidence>
<dbReference type="Proteomes" id="UP001632038">
    <property type="component" value="Unassembled WGS sequence"/>
</dbReference>
<gene>
    <name evidence="2" type="ORF">CASFOL_010730</name>
</gene>